<dbReference type="AlphaFoldDB" id="A0A7C9IPL3"/>
<sequence>MSKDEEDSSEKPFDATPRKLEQARKQGDVPISQDLLTAGVYFSVLVCGAVFGLWSVSEMGATLAHLLGHADSHAERALGPGTLIGDLLGALAVPGAVWLLFPVGAALLVAIAQRALVFAPAKLNPKLSRISPLSNAKQKFGRDGLFNFAKSAVKLAVYSGALAYVGMTWAEDILMSSALPVESAMGLGVDLTLAFMSVALLVIVVIGGIDFFWQRAEHMRKQRMSLKELRDELKESEGDPYTKQARRQFGYDIATNRMLADVPQADVVVVNPTHYAVALKWARTRGTAPVCVAKGVDNVALRIRQVAAEAEVPIHSDPPTARSLYATVEIGSEIPPEHYRAVAAAIRFADTMRRRSAGDPT</sequence>
<accession>A0A7C9IPL3</accession>
<keyword evidence="4" id="KW-0282">Flagellum</keyword>
<dbReference type="GO" id="GO:0005886">
    <property type="term" value="C:plasma membrane"/>
    <property type="evidence" value="ECO:0007669"/>
    <property type="project" value="TreeGrafter"/>
</dbReference>
<protein>
    <submittedName>
        <fullName evidence="4">Flagellar type III secretion system protein FlhB</fullName>
    </submittedName>
</protein>
<name>A0A7C9IPL3_9RHOB</name>
<reference evidence="4 5" key="2">
    <citation type="submission" date="2020-03" db="EMBL/GenBank/DDBJ databases">
        <title>Kangsaoukella pontilimi gen. nov., sp. nov., a new member of the family Rhodobacteraceae isolated from a tidal mudflat.</title>
        <authorList>
            <person name="Kim I.S."/>
        </authorList>
    </citation>
    <scope>NUCLEOTIDE SEQUENCE [LARGE SCALE GENOMIC DNA]</scope>
    <source>
        <strain evidence="4 5">GH1-50</strain>
    </source>
</reference>
<feature type="transmembrane region" description="Helical" evidence="3">
    <location>
        <begin position="35"/>
        <end position="56"/>
    </location>
</feature>
<dbReference type="PANTHER" id="PTHR30531:SF12">
    <property type="entry name" value="FLAGELLAR BIOSYNTHETIC PROTEIN FLHB"/>
    <property type="match status" value="1"/>
</dbReference>
<organism evidence="4 5">
    <name type="scientific">Kangsaoukella pontilimi</name>
    <dbReference type="NCBI Taxonomy" id="2691042"/>
    <lineage>
        <taxon>Bacteria</taxon>
        <taxon>Pseudomonadati</taxon>
        <taxon>Pseudomonadota</taxon>
        <taxon>Alphaproteobacteria</taxon>
        <taxon>Rhodobacterales</taxon>
        <taxon>Paracoccaceae</taxon>
        <taxon>Kangsaoukella</taxon>
    </lineage>
</organism>
<feature type="region of interest" description="Disordered" evidence="2">
    <location>
        <begin position="1"/>
        <end position="25"/>
    </location>
</feature>
<evidence type="ECO:0000256" key="2">
    <source>
        <dbReference type="SAM" id="MobiDB-lite"/>
    </source>
</evidence>
<keyword evidence="4" id="KW-0969">Cilium</keyword>
<feature type="transmembrane region" description="Helical" evidence="3">
    <location>
        <begin position="96"/>
        <end position="119"/>
    </location>
</feature>
<dbReference type="PANTHER" id="PTHR30531">
    <property type="entry name" value="FLAGELLAR BIOSYNTHETIC PROTEIN FLHB"/>
    <property type="match status" value="1"/>
</dbReference>
<evidence type="ECO:0000256" key="3">
    <source>
        <dbReference type="SAM" id="Phobius"/>
    </source>
</evidence>
<gene>
    <name evidence="4" type="primary">flhB</name>
    <name evidence="4" type="ORF">GQ651_09980</name>
</gene>
<evidence type="ECO:0000256" key="1">
    <source>
        <dbReference type="ARBA" id="ARBA00010690"/>
    </source>
</evidence>
<dbReference type="Gene3D" id="3.40.1690.10">
    <property type="entry name" value="secretion proteins EscU"/>
    <property type="match status" value="1"/>
</dbReference>
<keyword evidence="3" id="KW-0812">Transmembrane</keyword>
<comment type="caution">
    <text evidence="4">The sequence shown here is derived from an EMBL/GenBank/DDBJ whole genome shotgun (WGS) entry which is preliminary data.</text>
</comment>
<evidence type="ECO:0000313" key="5">
    <source>
        <dbReference type="Proteomes" id="UP000480350"/>
    </source>
</evidence>
<keyword evidence="3" id="KW-1133">Transmembrane helix</keyword>
<feature type="transmembrane region" description="Helical" evidence="3">
    <location>
        <begin position="152"/>
        <end position="171"/>
    </location>
</feature>
<dbReference type="InterPro" id="IPR029025">
    <property type="entry name" value="T3SS_substrate_exporter_C"/>
</dbReference>
<keyword evidence="4" id="KW-0966">Cell projection</keyword>
<keyword evidence="3" id="KW-0472">Membrane</keyword>
<dbReference type="PRINTS" id="PR00950">
    <property type="entry name" value="TYPE3IMSPROT"/>
</dbReference>
<dbReference type="RefSeq" id="WP_160764112.1">
    <property type="nucleotide sequence ID" value="NZ_WUPT01000002.1"/>
</dbReference>
<feature type="transmembrane region" description="Helical" evidence="3">
    <location>
        <begin position="191"/>
        <end position="213"/>
    </location>
</feature>
<keyword evidence="5" id="KW-1185">Reference proteome</keyword>
<evidence type="ECO:0000313" key="4">
    <source>
        <dbReference type="EMBL" id="MXQ08170.1"/>
    </source>
</evidence>
<dbReference type="SUPFAM" id="SSF160544">
    <property type="entry name" value="EscU C-terminal domain-like"/>
    <property type="match status" value="1"/>
</dbReference>
<dbReference type="Pfam" id="PF01312">
    <property type="entry name" value="Bac_export_2"/>
    <property type="match status" value="1"/>
</dbReference>
<dbReference type="Proteomes" id="UP000480350">
    <property type="component" value="Unassembled WGS sequence"/>
</dbReference>
<dbReference type="Gene3D" id="6.10.250.2080">
    <property type="match status" value="1"/>
</dbReference>
<dbReference type="GO" id="GO:0009306">
    <property type="term" value="P:protein secretion"/>
    <property type="evidence" value="ECO:0007669"/>
    <property type="project" value="InterPro"/>
</dbReference>
<proteinExistence type="inferred from homology"/>
<dbReference type="InterPro" id="IPR006135">
    <property type="entry name" value="T3SS_substrate_exporter"/>
</dbReference>
<dbReference type="EMBL" id="WUPT01000002">
    <property type="protein sequence ID" value="MXQ08170.1"/>
    <property type="molecule type" value="Genomic_DNA"/>
</dbReference>
<comment type="similarity">
    <text evidence="1">Belongs to the type III secretion exporter family.</text>
</comment>
<reference evidence="4 5" key="1">
    <citation type="submission" date="2019-12" db="EMBL/GenBank/DDBJ databases">
        <authorList>
            <person name="Lee S.D."/>
        </authorList>
    </citation>
    <scope>NUCLEOTIDE SEQUENCE [LARGE SCALE GENOMIC DNA]</scope>
    <source>
        <strain evidence="4 5">GH1-50</strain>
    </source>
</reference>